<dbReference type="KEGG" id="prv:G7070_05120"/>
<evidence type="ECO:0000256" key="1">
    <source>
        <dbReference type="ARBA" id="ARBA00001353"/>
    </source>
</evidence>
<accession>A0A6G7Y523</accession>
<keyword evidence="5 6" id="KW-0456">Lyase</keyword>
<reference evidence="8 9" key="1">
    <citation type="submission" date="2020-03" db="EMBL/GenBank/DDBJ databases">
        <title>Propioniciclava sp. nov., isolated from Hydrophilus acuminatus.</title>
        <authorList>
            <person name="Hyun D.-W."/>
            <person name="Bae J.-W."/>
        </authorList>
    </citation>
    <scope>NUCLEOTIDE SEQUENCE [LARGE SCALE GENOMIC DNA]</scope>
    <source>
        <strain evidence="8 9">HDW11</strain>
    </source>
</reference>
<gene>
    <name evidence="8" type="primary">folB</name>
    <name evidence="8" type="ORF">G7070_05120</name>
</gene>
<evidence type="ECO:0000256" key="2">
    <source>
        <dbReference type="ARBA" id="ARBA00005013"/>
    </source>
</evidence>
<dbReference type="GO" id="GO:0005737">
    <property type="term" value="C:cytoplasm"/>
    <property type="evidence" value="ECO:0007669"/>
    <property type="project" value="TreeGrafter"/>
</dbReference>
<keyword evidence="9" id="KW-1185">Reference proteome</keyword>
<dbReference type="EC" id="4.1.2.25" evidence="6"/>
<evidence type="ECO:0000313" key="9">
    <source>
        <dbReference type="Proteomes" id="UP000501058"/>
    </source>
</evidence>
<dbReference type="InterPro" id="IPR006157">
    <property type="entry name" value="FolB_dom"/>
</dbReference>
<dbReference type="NCBIfam" id="TIGR00526">
    <property type="entry name" value="folB_dom"/>
    <property type="match status" value="1"/>
</dbReference>
<dbReference type="Proteomes" id="UP000501058">
    <property type="component" value="Chromosome"/>
</dbReference>
<dbReference type="PANTHER" id="PTHR42844:SF1">
    <property type="entry name" value="DIHYDRONEOPTERIN ALDOLASE 1-RELATED"/>
    <property type="match status" value="1"/>
</dbReference>
<dbReference type="GO" id="GO:0004150">
    <property type="term" value="F:dihydroneopterin aldolase activity"/>
    <property type="evidence" value="ECO:0007669"/>
    <property type="project" value="UniProtKB-UniRule"/>
</dbReference>
<dbReference type="PANTHER" id="PTHR42844">
    <property type="entry name" value="DIHYDRONEOPTERIN ALDOLASE 1-RELATED"/>
    <property type="match status" value="1"/>
</dbReference>
<comment type="function">
    <text evidence="6">Catalyzes the conversion of 7,8-dihydroneopterin to 6-hydroxymethyl-7,8-dihydropterin.</text>
</comment>
<proteinExistence type="inferred from homology"/>
<dbReference type="InterPro" id="IPR043133">
    <property type="entry name" value="GTP-CH-I_C/QueF"/>
</dbReference>
<dbReference type="AlphaFoldDB" id="A0A6G7Y523"/>
<dbReference type="RefSeq" id="WP_166232484.1">
    <property type="nucleotide sequence ID" value="NZ_CP049865.1"/>
</dbReference>
<comment type="catalytic activity">
    <reaction evidence="1 6">
        <text>7,8-dihydroneopterin = 6-hydroxymethyl-7,8-dihydropterin + glycolaldehyde</text>
        <dbReference type="Rhea" id="RHEA:10540"/>
        <dbReference type="ChEBI" id="CHEBI:17001"/>
        <dbReference type="ChEBI" id="CHEBI:17071"/>
        <dbReference type="ChEBI" id="CHEBI:44841"/>
        <dbReference type="EC" id="4.1.2.25"/>
    </reaction>
</comment>
<evidence type="ECO:0000256" key="5">
    <source>
        <dbReference type="ARBA" id="ARBA00023239"/>
    </source>
</evidence>
<evidence type="ECO:0000256" key="3">
    <source>
        <dbReference type="ARBA" id="ARBA00005708"/>
    </source>
</evidence>
<keyword evidence="4 6" id="KW-0289">Folate biosynthesis</keyword>
<protein>
    <recommendedName>
        <fullName evidence="6">7,8-dihydroneopterin aldolase</fullName>
        <ecNumber evidence="6">4.1.2.25</ecNumber>
    </recommendedName>
</protein>
<dbReference type="InterPro" id="IPR006156">
    <property type="entry name" value="Dihydroneopterin_aldolase"/>
</dbReference>
<evidence type="ECO:0000256" key="6">
    <source>
        <dbReference type="RuleBase" id="RU362079"/>
    </source>
</evidence>
<dbReference type="UniPathway" id="UPA00077">
    <property type="reaction ID" value="UER00154"/>
</dbReference>
<dbReference type="SMART" id="SM00905">
    <property type="entry name" value="FolB"/>
    <property type="match status" value="1"/>
</dbReference>
<dbReference type="GO" id="GO:0046656">
    <property type="term" value="P:folic acid biosynthetic process"/>
    <property type="evidence" value="ECO:0007669"/>
    <property type="project" value="UniProtKB-UniRule"/>
</dbReference>
<dbReference type="EMBL" id="CP049865">
    <property type="protein sequence ID" value="QIK71766.1"/>
    <property type="molecule type" value="Genomic_DNA"/>
</dbReference>
<sequence>MQTVTITLTGLRARGFHGVLPEEREQGQEFVVDAVLEVERPDTSDDLDTTVDYGALAEALTEDIETDPVALIETLAGRLVATCLIPEAVRRATVTVHKPAAPIDVPFSDVAVTLTGTRP</sequence>
<evidence type="ECO:0000259" key="7">
    <source>
        <dbReference type="SMART" id="SM00905"/>
    </source>
</evidence>
<dbReference type="Gene3D" id="3.30.1130.10">
    <property type="match status" value="1"/>
</dbReference>
<dbReference type="NCBIfam" id="TIGR00525">
    <property type="entry name" value="folB"/>
    <property type="match status" value="1"/>
</dbReference>
<feature type="domain" description="Dihydroneopterin aldolase/epimerase" evidence="7">
    <location>
        <begin position="6"/>
        <end position="116"/>
    </location>
</feature>
<evidence type="ECO:0000256" key="4">
    <source>
        <dbReference type="ARBA" id="ARBA00022909"/>
    </source>
</evidence>
<dbReference type="Pfam" id="PF02152">
    <property type="entry name" value="FolB"/>
    <property type="match status" value="1"/>
</dbReference>
<comment type="similarity">
    <text evidence="3 6">Belongs to the DHNA family.</text>
</comment>
<name>A0A6G7Y523_9ACTN</name>
<organism evidence="8 9">
    <name type="scientific">Propioniciclava coleopterorum</name>
    <dbReference type="NCBI Taxonomy" id="2714937"/>
    <lineage>
        <taxon>Bacteria</taxon>
        <taxon>Bacillati</taxon>
        <taxon>Actinomycetota</taxon>
        <taxon>Actinomycetes</taxon>
        <taxon>Propionibacteriales</taxon>
        <taxon>Propionibacteriaceae</taxon>
        <taxon>Propioniciclava</taxon>
    </lineage>
</organism>
<evidence type="ECO:0000313" key="8">
    <source>
        <dbReference type="EMBL" id="QIK71766.1"/>
    </source>
</evidence>
<dbReference type="GO" id="GO:0046654">
    <property type="term" value="P:tetrahydrofolate biosynthetic process"/>
    <property type="evidence" value="ECO:0007669"/>
    <property type="project" value="UniProtKB-UniRule"/>
</dbReference>
<dbReference type="SUPFAM" id="SSF55620">
    <property type="entry name" value="Tetrahydrobiopterin biosynthesis enzymes-like"/>
    <property type="match status" value="1"/>
</dbReference>
<comment type="pathway">
    <text evidence="2 6">Cofactor biosynthesis; tetrahydrofolate biosynthesis; 2-amino-4-hydroxy-6-hydroxymethyl-7,8-dihydropteridine diphosphate from 7,8-dihydroneopterin triphosphate: step 3/4.</text>
</comment>